<feature type="chain" id="PRO_5040759035" evidence="2">
    <location>
        <begin position="17"/>
        <end position="401"/>
    </location>
</feature>
<organism evidence="3 4">
    <name type="scientific">Hypsibius exemplaris</name>
    <name type="common">Freshwater tardigrade</name>
    <dbReference type="NCBI Taxonomy" id="2072580"/>
    <lineage>
        <taxon>Eukaryota</taxon>
        <taxon>Metazoa</taxon>
        <taxon>Ecdysozoa</taxon>
        <taxon>Tardigrada</taxon>
        <taxon>Eutardigrada</taxon>
        <taxon>Parachela</taxon>
        <taxon>Hypsibioidea</taxon>
        <taxon>Hypsibiidae</taxon>
        <taxon>Hypsibius</taxon>
    </lineage>
</organism>
<feature type="region of interest" description="Disordered" evidence="1">
    <location>
        <begin position="297"/>
        <end position="338"/>
    </location>
</feature>
<proteinExistence type="predicted"/>
<feature type="signal peptide" evidence="2">
    <location>
        <begin position="1"/>
        <end position="16"/>
    </location>
</feature>
<evidence type="ECO:0000256" key="1">
    <source>
        <dbReference type="SAM" id="MobiDB-lite"/>
    </source>
</evidence>
<dbReference type="EMBL" id="MTYJ01000238">
    <property type="protein sequence ID" value="OWA51747.1"/>
    <property type="molecule type" value="Genomic_DNA"/>
</dbReference>
<evidence type="ECO:0000313" key="4">
    <source>
        <dbReference type="Proteomes" id="UP000192578"/>
    </source>
</evidence>
<protein>
    <submittedName>
        <fullName evidence="3">Uncharacterized protein</fullName>
    </submittedName>
</protein>
<sequence>MIRTCFLSVLVHWAISFSFFQIDGSEGASHAHLEIYTQSLPPDNSASDEAKSVTFRPTEGTITAITATRPHETTSSSWVPSWFPGSPLRPTTAQPVEREKPPAKQLQVGFDVPEGAGPPQRNRRDQPAPVKLTKWQQQLRYDTLKERADIWKKEKRQRPARVATVREDSFVEKEPDHSRKHRDFTEDTGRPKIRFTQEESDKVDKDILRLMGALEHNRYPFNRDKHLLFNKLRLVRRKQMGLLFAHRELDGTGYFDTDREDFGYDLVSDQLGTMYNVIDAISRDVYELRELLYYERKNQTPPTRRGSSDRRTSSEPPPVVHITKPTVFPTRSTNPPLSSFDGIDGTAAAAAATLQVKPSILVASSPKLQAPSPTRPILKHSLSTESFKSAKSDDTLHEATA</sequence>
<dbReference type="AlphaFoldDB" id="A0A9X6NCU0"/>
<dbReference type="Proteomes" id="UP000192578">
    <property type="component" value="Unassembled WGS sequence"/>
</dbReference>
<feature type="region of interest" description="Disordered" evidence="1">
    <location>
        <begin position="364"/>
        <end position="401"/>
    </location>
</feature>
<gene>
    <name evidence="3" type="ORF">BV898_16217</name>
</gene>
<feature type="region of interest" description="Disordered" evidence="1">
    <location>
        <begin position="73"/>
        <end position="129"/>
    </location>
</feature>
<evidence type="ECO:0000256" key="2">
    <source>
        <dbReference type="SAM" id="SignalP"/>
    </source>
</evidence>
<evidence type="ECO:0000313" key="3">
    <source>
        <dbReference type="EMBL" id="OWA51747.1"/>
    </source>
</evidence>
<name>A0A9X6NCU0_HYPEX</name>
<feature type="compositionally biased region" description="Basic and acidic residues" evidence="1">
    <location>
        <begin position="388"/>
        <end position="401"/>
    </location>
</feature>
<reference evidence="4" key="1">
    <citation type="submission" date="2017-01" db="EMBL/GenBank/DDBJ databases">
        <title>Comparative genomics of anhydrobiosis in the tardigrade Hypsibius dujardini.</title>
        <authorList>
            <person name="Yoshida Y."/>
            <person name="Koutsovoulos G."/>
            <person name="Laetsch D."/>
            <person name="Stevens L."/>
            <person name="Kumar S."/>
            <person name="Horikawa D."/>
            <person name="Ishino K."/>
            <person name="Komine S."/>
            <person name="Tomita M."/>
            <person name="Blaxter M."/>
            <person name="Arakawa K."/>
        </authorList>
    </citation>
    <scope>NUCLEOTIDE SEQUENCE [LARGE SCALE GENOMIC DNA]</scope>
    <source>
        <strain evidence="4">Z151</strain>
    </source>
</reference>
<dbReference type="OrthoDB" id="10495118at2759"/>
<keyword evidence="4" id="KW-1185">Reference proteome</keyword>
<accession>A0A9X6NCU0</accession>
<comment type="caution">
    <text evidence="3">The sequence shown here is derived from an EMBL/GenBank/DDBJ whole genome shotgun (WGS) entry which is preliminary data.</text>
</comment>
<keyword evidence="2" id="KW-0732">Signal</keyword>